<dbReference type="Proteomes" id="UP000264702">
    <property type="component" value="Unassembled WGS sequence"/>
</dbReference>
<organism evidence="2 3">
    <name type="scientific">Paracidobacterium acidisoli</name>
    <dbReference type="NCBI Taxonomy" id="2303751"/>
    <lineage>
        <taxon>Bacteria</taxon>
        <taxon>Pseudomonadati</taxon>
        <taxon>Acidobacteriota</taxon>
        <taxon>Terriglobia</taxon>
        <taxon>Terriglobales</taxon>
        <taxon>Acidobacteriaceae</taxon>
        <taxon>Paracidobacterium</taxon>
    </lineage>
</organism>
<evidence type="ECO:0000313" key="3">
    <source>
        <dbReference type="Proteomes" id="UP000264702"/>
    </source>
</evidence>
<protein>
    <submittedName>
        <fullName evidence="2">Uncharacterized protein</fullName>
    </submittedName>
</protein>
<keyword evidence="3" id="KW-1185">Reference proteome</keyword>
<dbReference type="AlphaFoldDB" id="A0A372IM83"/>
<proteinExistence type="predicted"/>
<name>A0A372IM83_9BACT</name>
<accession>A0A372IM83</accession>
<gene>
    <name evidence="2" type="ORF">D0Y96_14590</name>
</gene>
<evidence type="ECO:0000256" key="1">
    <source>
        <dbReference type="SAM" id="MobiDB-lite"/>
    </source>
</evidence>
<feature type="region of interest" description="Disordered" evidence="1">
    <location>
        <begin position="1"/>
        <end position="25"/>
    </location>
</feature>
<sequence length="73" mass="8245">MSRERTSRASRGQADSSAKRPRPRVVVARLNRSRLSVRGRNISLLAARQPAGINRSLVFYSVLIELRKDDPQT</sequence>
<reference evidence="2 3" key="1">
    <citation type="submission" date="2018-08" db="EMBL/GenBank/DDBJ databases">
        <title>Acidipila sp. 4G-K13, an acidobacterium isolated from forest soil.</title>
        <authorList>
            <person name="Gao Z.-H."/>
            <person name="Qiu L.-H."/>
        </authorList>
    </citation>
    <scope>NUCLEOTIDE SEQUENCE [LARGE SCALE GENOMIC DNA]</scope>
    <source>
        <strain evidence="2 3">4G-K13</strain>
    </source>
</reference>
<evidence type="ECO:0000313" key="2">
    <source>
        <dbReference type="EMBL" id="RFU15683.1"/>
    </source>
</evidence>
<dbReference type="EMBL" id="QVQT01000005">
    <property type="protein sequence ID" value="RFU15683.1"/>
    <property type="molecule type" value="Genomic_DNA"/>
</dbReference>
<comment type="caution">
    <text evidence="2">The sequence shown here is derived from an EMBL/GenBank/DDBJ whole genome shotgun (WGS) entry which is preliminary data.</text>
</comment>